<evidence type="ECO:0000256" key="3">
    <source>
        <dbReference type="ARBA" id="ARBA00022741"/>
    </source>
</evidence>
<keyword evidence="3" id="KW-0547">Nucleotide-binding</keyword>
<dbReference type="GO" id="GO:0015847">
    <property type="term" value="P:putrescine transport"/>
    <property type="evidence" value="ECO:0007669"/>
    <property type="project" value="UniProtKB-ARBA"/>
</dbReference>
<accession>A0A5C4LBT8</accession>
<dbReference type="InterPro" id="IPR027417">
    <property type="entry name" value="P-loop_NTPase"/>
</dbReference>
<dbReference type="PROSITE" id="PS50893">
    <property type="entry name" value="ABC_TRANSPORTER_2"/>
    <property type="match status" value="1"/>
</dbReference>
<keyword evidence="2" id="KW-0813">Transport</keyword>
<protein>
    <submittedName>
        <fullName evidence="6">ABC transporter ATP-binding protein</fullName>
    </submittedName>
</protein>
<dbReference type="SMART" id="SM00382">
    <property type="entry name" value="AAA"/>
    <property type="match status" value="1"/>
</dbReference>
<dbReference type="FunFam" id="3.40.50.300:FF:000133">
    <property type="entry name" value="Spermidine/putrescine import ATP-binding protein PotA"/>
    <property type="match status" value="1"/>
</dbReference>
<dbReference type="AlphaFoldDB" id="A0A5C4LBT8"/>
<dbReference type="InterPro" id="IPR008995">
    <property type="entry name" value="Mo/tungstate-bd_C_term_dom"/>
</dbReference>
<dbReference type="Pfam" id="PF08402">
    <property type="entry name" value="TOBE_2"/>
    <property type="match status" value="1"/>
</dbReference>
<sequence>MSDPRLPDPGFLAITGAEKRFGTSAVLGGVDLAVARGEFVSLLGPSGCGKTTLLRIVAGLVAADRGRVVLDGRDISRTPPHRRDVGVVFQNYALFPHLTVAENVAFGLKAKGHPRAGIAGTVSRFLDLVQMTAFADRRAQALSGGQQQRVAVARALAVQPKLLLLDEPFSALDRKLREAMQIDLKRLLRELGITALFVTHDQDEALTMSDRIAVMNRGAIEQLADPVTLYRRPASAFALGFVGLSTRIPGLVQEEGDGMLRVETALGTVRAPGRFRPGSPVLLGVRPERIRLVREEPGLGANTVEAALVEVAFQGARAHLFFAGPDGDRTLLVEAPEIPAGAAPGVRLRLSWAVEDTLVFPAEPALRQAA</sequence>
<evidence type="ECO:0000256" key="1">
    <source>
        <dbReference type="ARBA" id="ARBA00005417"/>
    </source>
</evidence>
<dbReference type="InterPro" id="IPR017871">
    <property type="entry name" value="ABC_transporter-like_CS"/>
</dbReference>
<feature type="domain" description="ABC transporter" evidence="5">
    <location>
        <begin position="12"/>
        <end position="242"/>
    </location>
</feature>
<reference evidence="6 7" key="1">
    <citation type="submission" date="2019-06" db="EMBL/GenBank/DDBJ databases">
        <title>Genome of Methylobacterium sp. 17Sr1-39.</title>
        <authorList>
            <person name="Seo T."/>
        </authorList>
    </citation>
    <scope>NUCLEOTIDE SEQUENCE [LARGE SCALE GENOMIC DNA]</scope>
    <source>
        <strain evidence="6 7">17Sr1-39</strain>
    </source>
</reference>
<dbReference type="Gene3D" id="2.40.50.100">
    <property type="match status" value="1"/>
</dbReference>
<evidence type="ECO:0000313" key="6">
    <source>
        <dbReference type="EMBL" id="TNC10302.1"/>
    </source>
</evidence>
<dbReference type="SUPFAM" id="SSF52540">
    <property type="entry name" value="P-loop containing nucleoside triphosphate hydrolases"/>
    <property type="match status" value="1"/>
</dbReference>
<dbReference type="PANTHER" id="PTHR42781:SF4">
    <property type="entry name" value="SPERMIDINE_PUTRESCINE IMPORT ATP-BINDING PROTEIN POTA"/>
    <property type="match status" value="1"/>
</dbReference>
<dbReference type="GO" id="GO:0022857">
    <property type="term" value="F:transmembrane transporter activity"/>
    <property type="evidence" value="ECO:0007669"/>
    <property type="project" value="InterPro"/>
</dbReference>
<organism evidence="6 7">
    <name type="scientific">Methylobacterium terricola</name>
    <dbReference type="NCBI Taxonomy" id="2583531"/>
    <lineage>
        <taxon>Bacteria</taxon>
        <taxon>Pseudomonadati</taxon>
        <taxon>Pseudomonadota</taxon>
        <taxon>Alphaproteobacteria</taxon>
        <taxon>Hyphomicrobiales</taxon>
        <taxon>Methylobacteriaceae</taxon>
        <taxon>Methylobacterium</taxon>
    </lineage>
</organism>
<comment type="similarity">
    <text evidence="1">Belongs to the ABC transporter superfamily.</text>
</comment>
<dbReference type="InterPro" id="IPR050093">
    <property type="entry name" value="ABC_SmlMolc_Importer"/>
</dbReference>
<evidence type="ECO:0000256" key="4">
    <source>
        <dbReference type="ARBA" id="ARBA00022840"/>
    </source>
</evidence>
<dbReference type="GO" id="GO:0043190">
    <property type="term" value="C:ATP-binding cassette (ABC) transporter complex"/>
    <property type="evidence" value="ECO:0007669"/>
    <property type="project" value="InterPro"/>
</dbReference>
<dbReference type="SUPFAM" id="SSF50331">
    <property type="entry name" value="MOP-like"/>
    <property type="match status" value="1"/>
</dbReference>
<evidence type="ECO:0000259" key="5">
    <source>
        <dbReference type="PROSITE" id="PS50893"/>
    </source>
</evidence>
<gene>
    <name evidence="6" type="ORF">FF100_23760</name>
</gene>
<dbReference type="GO" id="GO:0016887">
    <property type="term" value="F:ATP hydrolysis activity"/>
    <property type="evidence" value="ECO:0007669"/>
    <property type="project" value="InterPro"/>
</dbReference>
<dbReference type="InterPro" id="IPR003593">
    <property type="entry name" value="AAA+_ATPase"/>
</dbReference>
<dbReference type="Pfam" id="PF00005">
    <property type="entry name" value="ABC_tran"/>
    <property type="match status" value="1"/>
</dbReference>
<name>A0A5C4LBT8_9HYPH</name>
<dbReference type="PROSITE" id="PS00211">
    <property type="entry name" value="ABC_TRANSPORTER_1"/>
    <property type="match status" value="1"/>
</dbReference>
<dbReference type="Gene3D" id="3.40.50.300">
    <property type="entry name" value="P-loop containing nucleotide triphosphate hydrolases"/>
    <property type="match status" value="1"/>
</dbReference>
<evidence type="ECO:0000256" key="2">
    <source>
        <dbReference type="ARBA" id="ARBA00022448"/>
    </source>
</evidence>
<dbReference type="GO" id="GO:0005524">
    <property type="term" value="F:ATP binding"/>
    <property type="evidence" value="ECO:0007669"/>
    <property type="project" value="UniProtKB-KW"/>
</dbReference>
<dbReference type="InterPro" id="IPR003439">
    <property type="entry name" value="ABC_transporter-like_ATP-bd"/>
</dbReference>
<dbReference type="PANTHER" id="PTHR42781">
    <property type="entry name" value="SPERMIDINE/PUTRESCINE IMPORT ATP-BINDING PROTEIN POTA"/>
    <property type="match status" value="1"/>
</dbReference>
<dbReference type="OrthoDB" id="9802264at2"/>
<comment type="caution">
    <text evidence="6">The sequence shown here is derived from an EMBL/GenBank/DDBJ whole genome shotgun (WGS) entry which is preliminary data.</text>
</comment>
<keyword evidence="7" id="KW-1185">Reference proteome</keyword>
<dbReference type="RefSeq" id="WP_139038243.1">
    <property type="nucleotide sequence ID" value="NZ_VDDA01000013.1"/>
</dbReference>
<dbReference type="Proteomes" id="UP000305267">
    <property type="component" value="Unassembled WGS sequence"/>
</dbReference>
<keyword evidence="4 6" id="KW-0067">ATP-binding</keyword>
<dbReference type="InterPro" id="IPR013611">
    <property type="entry name" value="Transp-assoc_OB_typ2"/>
</dbReference>
<proteinExistence type="inferred from homology"/>
<evidence type="ECO:0000313" key="7">
    <source>
        <dbReference type="Proteomes" id="UP000305267"/>
    </source>
</evidence>
<dbReference type="EMBL" id="VDDA01000013">
    <property type="protein sequence ID" value="TNC10302.1"/>
    <property type="molecule type" value="Genomic_DNA"/>
</dbReference>